<evidence type="ECO:0000313" key="3">
    <source>
        <dbReference type="Proteomes" id="UP000177579"/>
    </source>
</evidence>
<dbReference type="AlphaFoldDB" id="A0A1F5TRN3"/>
<comment type="caution">
    <text evidence="2">The sequence shown here is derived from an EMBL/GenBank/DDBJ whole genome shotgun (WGS) entry which is preliminary data.</text>
</comment>
<dbReference type="Proteomes" id="UP000177579">
    <property type="component" value="Unassembled WGS sequence"/>
</dbReference>
<gene>
    <name evidence="2" type="ORF">A2531_02400</name>
</gene>
<accession>A0A1F5TRN3</accession>
<organism evidence="2 3">
    <name type="scientific">Candidatus Falkowbacteria bacterium RIFOXYD2_FULL_34_120</name>
    <dbReference type="NCBI Taxonomy" id="1798007"/>
    <lineage>
        <taxon>Bacteria</taxon>
        <taxon>Candidatus Falkowiibacteriota</taxon>
    </lineage>
</organism>
<sequence length="133" mass="15540">MNFEKTFSKPWPENKIKNATQVLADMFLCNNNKPSQEQLEERLKKLKINPELFHHVIELAKLRVKNIKKMEKNYTPEAISKPTPPTETIDDILPIHKKQTTPEETSPIQETTKSEPKNMDEIINDLSARFQKK</sequence>
<dbReference type="EMBL" id="MFGO01000008">
    <property type="protein sequence ID" value="OGF41519.1"/>
    <property type="molecule type" value="Genomic_DNA"/>
</dbReference>
<evidence type="ECO:0000313" key="2">
    <source>
        <dbReference type="EMBL" id="OGF41519.1"/>
    </source>
</evidence>
<reference evidence="2 3" key="1">
    <citation type="journal article" date="2016" name="Nat. Commun.">
        <title>Thousands of microbial genomes shed light on interconnected biogeochemical processes in an aquifer system.</title>
        <authorList>
            <person name="Anantharaman K."/>
            <person name="Brown C.T."/>
            <person name="Hug L.A."/>
            <person name="Sharon I."/>
            <person name="Castelle C.J."/>
            <person name="Probst A.J."/>
            <person name="Thomas B.C."/>
            <person name="Singh A."/>
            <person name="Wilkins M.J."/>
            <person name="Karaoz U."/>
            <person name="Brodie E.L."/>
            <person name="Williams K.H."/>
            <person name="Hubbard S.S."/>
            <person name="Banfield J.F."/>
        </authorList>
    </citation>
    <scope>NUCLEOTIDE SEQUENCE [LARGE SCALE GENOMIC DNA]</scope>
</reference>
<protein>
    <submittedName>
        <fullName evidence="2">Uncharacterized protein</fullName>
    </submittedName>
</protein>
<name>A0A1F5TRN3_9BACT</name>
<evidence type="ECO:0000256" key="1">
    <source>
        <dbReference type="SAM" id="MobiDB-lite"/>
    </source>
</evidence>
<feature type="compositionally biased region" description="Polar residues" evidence="1">
    <location>
        <begin position="102"/>
        <end position="111"/>
    </location>
</feature>
<feature type="region of interest" description="Disordered" evidence="1">
    <location>
        <begin position="75"/>
        <end position="133"/>
    </location>
</feature>
<proteinExistence type="predicted"/>